<organism evidence="2">
    <name type="scientific">uncultured Cytophagales bacterium</name>
    <dbReference type="NCBI Taxonomy" id="158755"/>
    <lineage>
        <taxon>Bacteria</taxon>
        <taxon>Pseudomonadati</taxon>
        <taxon>Bacteroidota</taxon>
        <taxon>Sphingobacteriia</taxon>
        <taxon>Sphingobacteriales</taxon>
        <taxon>environmental samples</taxon>
    </lineage>
</organism>
<dbReference type="EMBL" id="CADCTQ010000209">
    <property type="protein sequence ID" value="CAA9258366.1"/>
    <property type="molecule type" value="Genomic_DNA"/>
</dbReference>
<dbReference type="AlphaFoldDB" id="A0A6J4IPK7"/>
<dbReference type="InterPro" id="IPR006530">
    <property type="entry name" value="YD"/>
</dbReference>
<evidence type="ECO:0000256" key="1">
    <source>
        <dbReference type="SAM" id="SignalP"/>
    </source>
</evidence>
<reference evidence="2" key="1">
    <citation type="submission" date="2020-02" db="EMBL/GenBank/DDBJ databases">
        <authorList>
            <person name="Meier V. D."/>
        </authorList>
    </citation>
    <scope>NUCLEOTIDE SEQUENCE</scope>
    <source>
        <strain evidence="2">AVDCRST_MAG56</strain>
    </source>
</reference>
<feature type="signal peptide" evidence="1">
    <location>
        <begin position="1"/>
        <end position="30"/>
    </location>
</feature>
<feature type="chain" id="PRO_5027005448" description="Rhs-family protein" evidence="1">
    <location>
        <begin position="31"/>
        <end position="274"/>
    </location>
</feature>
<sequence>MTLFSHVRFADRLYPLATLCLLLLSPFAGCDRDRGSGPAPGPACRITKRYGPAGSAPGEIYRYDPQRRLVEAYQEKDGNAFNVRAFSYDDDNRLRNATFAAAPGAPVTQTTTYRYDAQGRLTGWVTMENGRHTEVTRELDAAGTCTGLSSVATDLNSGVSSTARFAYEYQDGNLVRNTSDPGTESERHYTYTYYPDRENKLGAYEAVVGTLPGPSPSRHMRKTRTRVATADAGAETWQYTYACNAEGFPTRITAVVRSAYATDTLTTVLEYDCQ</sequence>
<dbReference type="NCBIfam" id="TIGR01643">
    <property type="entry name" value="YD_repeat_2x"/>
    <property type="match status" value="1"/>
</dbReference>
<evidence type="ECO:0008006" key="3">
    <source>
        <dbReference type="Google" id="ProtNLM"/>
    </source>
</evidence>
<dbReference type="InterPro" id="IPR031325">
    <property type="entry name" value="RHS_repeat"/>
</dbReference>
<dbReference type="Pfam" id="PF05593">
    <property type="entry name" value="RHS_repeat"/>
    <property type="match status" value="1"/>
</dbReference>
<keyword evidence="1" id="KW-0732">Signal</keyword>
<name>A0A6J4IPK7_9SPHI</name>
<dbReference type="Gene3D" id="2.180.10.10">
    <property type="entry name" value="RHS repeat-associated core"/>
    <property type="match status" value="1"/>
</dbReference>
<accession>A0A6J4IPK7</accession>
<gene>
    <name evidence="2" type="ORF">AVDCRST_MAG56-2555</name>
</gene>
<protein>
    <recommendedName>
        <fullName evidence="3">Rhs-family protein</fullName>
    </recommendedName>
</protein>
<evidence type="ECO:0000313" key="2">
    <source>
        <dbReference type="EMBL" id="CAA9258366.1"/>
    </source>
</evidence>
<proteinExistence type="predicted"/>